<proteinExistence type="predicted"/>
<dbReference type="AlphaFoldDB" id="A0A972VWU6"/>
<comment type="caution">
    <text evidence="4">The sequence shown here is derived from an EMBL/GenBank/DDBJ whole genome shotgun (WGS) entry which is preliminary data.</text>
</comment>
<gene>
    <name evidence="4" type="ORF">HQ497_06790</name>
</gene>
<organism evidence="4 5">
    <name type="scientific">SAR86 cluster bacterium</name>
    <dbReference type="NCBI Taxonomy" id="2030880"/>
    <lineage>
        <taxon>Bacteria</taxon>
        <taxon>Pseudomonadati</taxon>
        <taxon>Pseudomonadota</taxon>
        <taxon>Gammaproteobacteria</taxon>
        <taxon>SAR86 cluster</taxon>
    </lineage>
</organism>
<dbReference type="PROSITE" id="PS50977">
    <property type="entry name" value="HTH_TETR_2"/>
    <property type="match status" value="1"/>
</dbReference>
<dbReference type="Pfam" id="PF21306">
    <property type="entry name" value="TetR_C_40"/>
    <property type="match status" value="1"/>
</dbReference>
<dbReference type="InterPro" id="IPR009057">
    <property type="entry name" value="Homeodomain-like_sf"/>
</dbReference>
<dbReference type="PANTHER" id="PTHR43479:SF11">
    <property type="entry name" value="ACREF_ENVCD OPERON REPRESSOR-RELATED"/>
    <property type="match status" value="1"/>
</dbReference>
<evidence type="ECO:0000313" key="5">
    <source>
        <dbReference type="Proteomes" id="UP000754644"/>
    </source>
</evidence>
<accession>A0A972VWU6</accession>
<dbReference type="PANTHER" id="PTHR43479">
    <property type="entry name" value="ACREF/ENVCD OPERON REPRESSOR-RELATED"/>
    <property type="match status" value="1"/>
</dbReference>
<feature type="domain" description="HTH tetR-type" evidence="3">
    <location>
        <begin position="13"/>
        <end position="73"/>
    </location>
</feature>
<keyword evidence="1 2" id="KW-0238">DNA-binding</keyword>
<dbReference type="Proteomes" id="UP000754644">
    <property type="component" value="Unassembled WGS sequence"/>
</dbReference>
<dbReference type="GO" id="GO:0003677">
    <property type="term" value="F:DNA binding"/>
    <property type="evidence" value="ECO:0007669"/>
    <property type="project" value="UniProtKB-UniRule"/>
</dbReference>
<dbReference type="InterPro" id="IPR049513">
    <property type="entry name" value="TetR_C_40"/>
</dbReference>
<name>A0A972VWU6_9GAMM</name>
<reference evidence="4" key="1">
    <citation type="submission" date="2020-05" db="EMBL/GenBank/DDBJ databases">
        <title>Sulfur intermediates as new biogeochemical hubs in an aquatic model microbial ecosystem.</title>
        <authorList>
            <person name="Vigneron A."/>
        </authorList>
    </citation>
    <scope>NUCLEOTIDE SEQUENCE</scope>
    <source>
        <strain evidence="4">Bin.250</strain>
    </source>
</reference>
<dbReference type="Gene3D" id="1.10.357.10">
    <property type="entry name" value="Tetracycline Repressor, domain 2"/>
    <property type="match status" value="1"/>
</dbReference>
<evidence type="ECO:0000259" key="3">
    <source>
        <dbReference type="PROSITE" id="PS50977"/>
    </source>
</evidence>
<evidence type="ECO:0000313" key="4">
    <source>
        <dbReference type="EMBL" id="NQV65051.1"/>
    </source>
</evidence>
<dbReference type="InterPro" id="IPR001647">
    <property type="entry name" value="HTH_TetR"/>
</dbReference>
<evidence type="ECO:0000256" key="2">
    <source>
        <dbReference type="PROSITE-ProRule" id="PRU00335"/>
    </source>
</evidence>
<feature type="DNA-binding region" description="H-T-H motif" evidence="2">
    <location>
        <begin position="36"/>
        <end position="55"/>
    </location>
</feature>
<dbReference type="SUPFAM" id="SSF46689">
    <property type="entry name" value="Homeodomain-like"/>
    <property type="match status" value="1"/>
</dbReference>
<protein>
    <submittedName>
        <fullName evidence="4">TetR/AcrR family transcriptional regulator</fullName>
    </submittedName>
</protein>
<dbReference type="InterPro" id="IPR050624">
    <property type="entry name" value="HTH-type_Tx_Regulator"/>
</dbReference>
<sequence length="221" mass="25055">MNLNNNNNSRKREQTRQALIKSTYEQVLSRGGEKITIQDITEAAEVGLGTFYNYFETKQLAFEAVLQDIHDQFSDALNVIRQPLKDPATSFAVTLQYCLTQAEDNRDWHALIEFCGIRDQRQLYQNADQLLHDLQRGAKGGRFKVDDPILTHSLIMGMLRHVSLEIRKGNLARSAISETTRHILRMLGLPDQVAKALTQMPMPPVPVPRRIETSLTILATA</sequence>
<dbReference type="EMBL" id="JABMOJ010000251">
    <property type="protein sequence ID" value="NQV65051.1"/>
    <property type="molecule type" value="Genomic_DNA"/>
</dbReference>
<evidence type="ECO:0000256" key="1">
    <source>
        <dbReference type="ARBA" id="ARBA00023125"/>
    </source>
</evidence>